<organism evidence="1 2">
    <name type="scientific">Caerostris extrusa</name>
    <name type="common">Bark spider</name>
    <name type="synonym">Caerostris bankana</name>
    <dbReference type="NCBI Taxonomy" id="172846"/>
    <lineage>
        <taxon>Eukaryota</taxon>
        <taxon>Metazoa</taxon>
        <taxon>Ecdysozoa</taxon>
        <taxon>Arthropoda</taxon>
        <taxon>Chelicerata</taxon>
        <taxon>Arachnida</taxon>
        <taxon>Araneae</taxon>
        <taxon>Araneomorphae</taxon>
        <taxon>Entelegynae</taxon>
        <taxon>Araneoidea</taxon>
        <taxon>Araneidae</taxon>
        <taxon>Caerostris</taxon>
    </lineage>
</organism>
<keyword evidence="2" id="KW-1185">Reference proteome</keyword>
<dbReference type="EMBL" id="BPLR01013757">
    <property type="protein sequence ID" value="GIY63542.1"/>
    <property type="molecule type" value="Genomic_DNA"/>
</dbReference>
<evidence type="ECO:0000313" key="2">
    <source>
        <dbReference type="Proteomes" id="UP001054945"/>
    </source>
</evidence>
<comment type="caution">
    <text evidence="1">The sequence shown here is derived from an EMBL/GenBank/DDBJ whole genome shotgun (WGS) entry which is preliminary data.</text>
</comment>
<proteinExistence type="predicted"/>
<sequence length="82" mass="9530">MINRGAVDNRCEKCKCPGHYNPSDKRRDKFFSRRFFTATVTVPVIVRIFQYGGQLECETMGWLLPSQKFTVDAPLRAKQAFR</sequence>
<accession>A0AAV4V034</accession>
<dbReference type="AlphaFoldDB" id="A0AAV4V034"/>
<protein>
    <submittedName>
        <fullName evidence="1">Uncharacterized protein</fullName>
    </submittedName>
</protein>
<reference evidence="1 2" key="1">
    <citation type="submission" date="2021-06" db="EMBL/GenBank/DDBJ databases">
        <title>Caerostris extrusa draft genome.</title>
        <authorList>
            <person name="Kono N."/>
            <person name="Arakawa K."/>
        </authorList>
    </citation>
    <scope>NUCLEOTIDE SEQUENCE [LARGE SCALE GENOMIC DNA]</scope>
</reference>
<evidence type="ECO:0000313" key="1">
    <source>
        <dbReference type="EMBL" id="GIY63542.1"/>
    </source>
</evidence>
<gene>
    <name evidence="1" type="ORF">CEXT_122711</name>
</gene>
<dbReference type="Proteomes" id="UP001054945">
    <property type="component" value="Unassembled WGS sequence"/>
</dbReference>
<name>A0AAV4V034_CAEEX</name>